<organism evidence="2 3">
    <name type="scientific">Mycobacterium colombiense</name>
    <dbReference type="NCBI Taxonomy" id="339268"/>
    <lineage>
        <taxon>Bacteria</taxon>
        <taxon>Bacillati</taxon>
        <taxon>Actinomycetota</taxon>
        <taxon>Actinomycetes</taxon>
        <taxon>Mycobacteriales</taxon>
        <taxon>Mycobacteriaceae</taxon>
        <taxon>Mycobacterium</taxon>
        <taxon>Mycobacterium avium complex (MAC)</taxon>
    </lineage>
</organism>
<keyword evidence="1" id="KW-0812">Transmembrane</keyword>
<feature type="transmembrane region" description="Helical" evidence="1">
    <location>
        <begin position="366"/>
        <end position="384"/>
    </location>
</feature>
<reference evidence="2 3" key="1">
    <citation type="submission" date="2018-06" db="EMBL/GenBank/DDBJ databases">
        <title>NTM in soil in Japan.</title>
        <authorList>
            <person name="Ohya K."/>
        </authorList>
    </citation>
    <scope>NUCLEOTIDE SEQUENCE [LARGE SCALE GENOMIC DNA]</scope>
    <source>
        <strain evidence="2 3">GF28</strain>
    </source>
</reference>
<name>A0A329LH58_9MYCO</name>
<feature type="transmembrane region" description="Helical" evidence="1">
    <location>
        <begin position="37"/>
        <end position="59"/>
    </location>
</feature>
<feature type="transmembrane region" description="Helical" evidence="1">
    <location>
        <begin position="310"/>
        <end position="328"/>
    </location>
</feature>
<keyword evidence="1" id="KW-1133">Transmembrane helix</keyword>
<evidence type="ECO:0000256" key="1">
    <source>
        <dbReference type="SAM" id="Phobius"/>
    </source>
</evidence>
<feature type="transmembrane region" description="Helical" evidence="1">
    <location>
        <begin position="396"/>
        <end position="419"/>
    </location>
</feature>
<dbReference type="OrthoDB" id="4701420at2"/>
<feature type="transmembrane region" description="Helical" evidence="1">
    <location>
        <begin position="153"/>
        <end position="174"/>
    </location>
</feature>
<feature type="transmembrane region" description="Helical" evidence="1">
    <location>
        <begin position="92"/>
        <end position="111"/>
    </location>
</feature>
<feature type="transmembrane region" description="Helical" evidence="1">
    <location>
        <begin position="123"/>
        <end position="146"/>
    </location>
</feature>
<accession>A0A329LH58</accession>
<feature type="transmembrane region" description="Helical" evidence="1">
    <location>
        <begin position="334"/>
        <end position="354"/>
    </location>
</feature>
<dbReference type="EMBL" id="QMEV01000066">
    <property type="protein sequence ID" value="RAV05963.1"/>
    <property type="molecule type" value="Genomic_DNA"/>
</dbReference>
<gene>
    <name evidence="2" type="ORF">DQP57_21775</name>
</gene>
<comment type="caution">
    <text evidence="2">The sequence shown here is derived from an EMBL/GenBank/DDBJ whole genome shotgun (WGS) entry which is preliminary data.</text>
</comment>
<evidence type="ECO:0008006" key="4">
    <source>
        <dbReference type="Google" id="ProtNLM"/>
    </source>
</evidence>
<proteinExistence type="predicted"/>
<protein>
    <recommendedName>
        <fullName evidence="4">Amino acid transporter</fullName>
    </recommendedName>
</protein>
<evidence type="ECO:0000313" key="2">
    <source>
        <dbReference type="EMBL" id="RAV05963.1"/>
    </source>
</evidence>
<dbReference type="Proteomes" id="UP000250915">
    <property type="component" value="Unassembled WGS sequence"/>
</dbReference>
<evidence type="ECO:0000313" key="3">
    <source>
        <dbReference type="Proteomes" id="UP000250915"/>
    </source>
</evidence>
<feature type="transmembrane region" description="Helical" evidence="1">
    <location>
        <begin position="225"/>
        <end position="242"/>
    </location>
</feature>
<keyword evidence="1" id="KW-0472">Membrane</keyword>
<feature type="transmembrane region" description="Helical" evidence="1">
    <location>
        <begin position="273"/>
        <end position="298"/>
    </location>
</feature>
<dbReference type="AlphaFoldDB" id="A0A329LH58"/>
<dbReference type="RefSeq" id="WP_064893179.1">
    <property type="nucleotide sequence ID" value="NZ_QMEV01000066.1"/>
</dbReference>
<sequence>MPKKSLGAQAQPGAGSGERVLKTWQAAGLSMAVIVSAAQYGLGALLGAAVVVPVIYALARLRRYAPHARSTAELVGATLGPMAETAAGIVQLLAYVVLAAKFATALGSLLLLQFSSGEDPAEIFSWLPVAAAGAAIVVGAIVCWASTRVIASLVAPLVIAGLLISVYLAVAVTARVAAGSDPVVIGTAATPGPLSGQLVGFGLGMVGVELITVRAASIARPGRSMSLAVAVVAVAAVVLWVGDHRGVAGPWRWSAKLLGEAVPEFYAEAGRTWMTITGVVVGVAAALASGWAVVRVAADLAVTRQARPNTIARVVVMALVAVTAAVLSAHGARWIATVILGAAFLLLMALYVFVTEANSRVPGDSVVAWWVRLVMPVVAVVAVVKPVADAQFASLQLATVVAAALGVCAAAAAAAALLYPARGRTPTTKSE</sequence>
<feature type="transmembrane region" description="Helical" evidence="1">
    <location>
        <begin position="194"/>
        <end position="213"/>
    </location>
</feature>